<evidence type="ECO:0000256" key="3">
    <source>
        <dbReference type="ARBA" id="ARBA00022448"/>
    </source>
</evidence>
<comment type="similarity">
    <text evidence="2">Belongs to the ABC transporter superfamily. ABCC family. Conjugate transporter (TC 3.A.1.208) subfamily.</text>
</comment>
<dbReference type="Pfam" id="PF00664">
    <property type="entry name" value="ABC_membrane"/>
    <property type="match status" value="2"/>
</dbReference>
<gene>
    <name evidence="12" type="ORF">Fcan01_05556</name>
</gene>
<keyword evidence="7 9" id="KW-1133">Transmembrane helix</keyword>
<dbReference type="PANTHER" id="PTHR24223">
    <property type="entry name" value="ATP-BINDING CASSETTE SUB-FAMILY C"/>
    <property type="match status" value="1"/>
</dbReference>
<dbReference type="CDD" id="cd03244">
    <property type="entry name" value="ABCC_MRP_domain2"/>
    <property type="match status" value="1"/>
</dbReference>
<feature type="domain" description="ABC transporter" evidence="10">
    <location>
        <begin position="1075"/>
        <end position="1307"/>
    </location>
</feature>
<keyword evidence="8 9" id="KW-0472">Membrane</keyword>
<dbReference type="GO" id="GO:0005524">
    <property type="term" value="F:ATP binding"/>
    <property type="evidence" value="ECO:0007669"/>
    <property type="project" value="UniProtKB-KW"/>
</dbReference>
<dbReference type="FunFam" id="3.40.50.300:FF:001726">
    <property type="entry name" value="Multidrug resistance-associated protein 4"/>
    <property type="match status" value="1"/>
</dbReference>
<dbReference type="Gene3D" id="1.20.1560.10">
    <property type="entry name" value="ABC transporter type 1, transmembrane domain"/>
    <property type="match status" value="2"/>
</dbReference>
<feature type="domain" description="ABC transmembrane type-1" evidence="11">
    <location>
        <begin position="108"/>
        <end position="362"/>
    </location>
</feature>
<evidence type="ECO:0000256" key="9">
    <source>
        <dbReference type="SAM" id="Phobius"/>
    </source>
</evidence>
<evidence type="ECO:0000256" key="7">
    <source>
        <dbReference type="ARBA" id="ARBA00022989"/>
    </source>
</evidence>
<proteinExistence type="inferred from homology"/>
<dbReference type="SUPFAM" id="SSF52540">
    <property type="entry name" value="P-loop containing nucleoside triphosphate hydrolases"/>
    <property type="match status" value="2"/>
</dbReference>
<dbReference type="PROSITE" id="PS50929">
    <property type="entry name" value="ABC_TM1F"/>
    <property type="match status" value="2"/>
</dbReference>
<keyword evidence="3" id="KW-0813">Transport</keyword>
<dbReference type="FunFam" id="3.40.50.300:FF:000163">
    <property type="entry name" value="Multidrug resistance-associated protein member 4"/>
    <property type="match status" value="1"/>
</dbReference>
<keyword evidence="6" id="KW-0067">ATP-binding</keyword>
<evidence type="ECO:0000313" key="13">
    <source>
        <dbReference type="Proteomes" id="UP000198287"/>
    </source>
</evidence>
<evidence type="ECO:0000256" key="6">
    <source>
        <dbReference type="ARBA" id="ARBA00022840"/>
    </source>
</evidence>
<dbReference type="InterPro" id="IPR050173">
    <property type="entry name" value="ABC_transporter_C-like"/>
</dbReference>
<feature type="transmembrane region" description="Helical" evidence="9">
    <location>
        <begin position="319"/>
        <end position="342"/>
    </location>
</feature>
<dbReference type="SMART" id="SM00382">
    <property type="entry name" value="AAA"/>
    <property type="match status" value="2"/>
</dbReference>
<dbReference type="OMA" id="NTNIFRD"/>
<comment type="subcellular location">
    <subcellularLocation>
        <location evidence="1">Membrane</location>
        <topology evidence="1">Multi-pass membrane protein</topology>
    </subcellularLocation>
</comment>
<dbReference type="CDD" id="cd03250">
    <property type="entry name" value="ABCC_MRP_domain1"/>
    <property type="match status" value="1"/>
</dbReference>
<dbReference type="GO" id="GO:0140359">
    <property type="term" value="F:ABC-type transporter activity"/>
    <property type="evidence" value="ECO:0007669"/>
    <property type="project" value="InterPro"/>
</dbReference>
<name>A0A226EQQ9_FOLCA</name>
<evidence type="ECO:0000313" key="12">
    <source>
        <dbReference type="EMBL" id="OXA59962.1"/>
    </source>
</evidence>
<evidence type="ECO:0000256" key="1">
    <source>
        <dbReference type="ARBA" id="ARBA00004141"/>
    </source>
</evidence>
<sequence length="1335" mass="148780">MAPTSQSQLPSSPYLKANIISKLFFWWLNAFFGKGNKKALDLGDLYQALPNDRSKFLGDRIEQLWKEEVKRCEEGKKPRKPSLRRVIIKQFGAYYMMVGMLAFLEECFIRIAQPICLGLLLHSFSPEYSASKTEKWLSAAGVVLGSAMYTFTHHPYFFGVQYVGMKIRIACCSLIYRKALRLSQAALGKSTIGEMTNLISNDVSRFDQSTIFLHYLWIGPIQTAIVTGILWHFYGVACLAGLSILVLFVPFQGYMGKRFSTLRESTAIKTDRRIRVMNEIVGGMRAIKMYAWEKPFSILVGESRKDEIKVIKKTNTLRAVNMSVFYTSSKIIIFLTLITYVLTENSLTAVKVFVTFALYNNVRLIMTLFFPNGVSQLGEGLVSIRRIENFLLMEERITSSKSTLSSHSSIGATGTIKFTNFCANWTPEQATLNNINLNVGNKELFAIVGHVGSGKTSLLQSILGELPATSGKIRASGTLGYTSQEPWVFSGSVRENILFGRVYDDERYNQVVEACALSRDLDLLPNRDNSLVGEKGSSLSGGQKARITLARAVYANADIYLLDDPLSAVDAEVGRHIFDQCICGILKEKTRILVTHQLHLLQSVNQIVLLEDGFIRAQGNYEKISSFNTTESVLLKNPIRNRTTSEASSSSIPYVARSGSFGIGMNEMGVGSTYSINVEEFDDYLDTGCGDDLKTRSDGVSPSDTLLKSSIPKLNEEISATGRVNLGLYVKYFKSGSNICTLTLLIFGNIATQVLYAGADWWLSFWTKSQEGKSKTNESQPIVSPLPKSIYHDRDVQIEIYSGLICGLFFASLLRTMVFFNICMTASVNLHESMFLGVLRAPMKFFETNPIGRILSRISKDIGCIDDILPPTMFDTMEIFLNVVGILVLVTIVNYYLLVPAFVIVVVFYFLRKFYLRTARSVKRIEGITRSPVFSHLSTSLSGLSTIRAFKVESNFIKQFDDYQDMHTSSWYIFLAVSRWFGIWLDWISVSWIAFVTFSFMFFNDSGANIGLAVSSAMTLTGMCQWGVRQSAEVENQMVSVERVMEYTQLEPEASLETPKGKTPPPNDWPSSGEIIFEHVQLKYGNEEPVLKDITCVIKPSEKIGIVGRTGAGKSSLISALFRIAEPTGSILIDGLDILNLGLQVLRSHISIIPQDPVLFTGTLRVNLDPFNSFRDSELWDVLEQVHLAHDVKQLASGLDMEISEGGANFSLGQRQLVCLARAILKNNKILVLDEATSNIDNDTDTLIQGTIRTKFANCTVLSVAHRLHTVMDCDKILVLDAGSILEFDEPYTLLQNNKSSLYGLAEQSGALADLINISKEAALQRKLAKVESIN</sequence>
<evidence type="ECO:0000259" key="10">
    <source>
        <dbReference type="PROSITE" id="PS50893"/>
    </source>
</evidence>
<dbReference type="Proteomes" id="UP000198287">
    <property type="component" value="Unassembled WGS sequence"/>
</dbReference>
<evidence type="ECO:0000256" key="2">
    <source>
        <dbReference type="ARBA" id="ARBA00009726"/>
    </source>
</evidence>
<organism evidence="12 13">
    <name type="scientific">Folsomia candida</name>
    <name type="common">Springtail</name>
    <dbReference type="NCBI Taxonomy" id="158441"/>
    <lineage>
        <taxon>Eukaryota</taxon>
        <taxon>Metazoa</taxon>
        <taxon>Ecdysozoa</taxon>
        <taxon>Arthropoda</taxon>
        <taxon>Hexapoda</taxon>
        <taxon>Collembola</taxon>
        <taxon>Entomobryomorpha</taxon>
        <taxon>Isotomoidea</taxon>
        <taxon>Isotomidae</taxon>
        <taxon>Proisotominae</taxon>
        <taxon>Folsomia</taxon>
    </lineage>
</organism>
<evidence type="ECO:0000256" key="5">
    <source>
        <dbReference type="ARBA" id="ARBA00022741"/>
    </source>
</evidence>
<comment type="caution">
    <text evidence="12">The sequence shown here is derived from an EMBL/GenBank/DDBJ whole genome shotgun (WGS) entry which is preliminary data.</text>
</comment>
<dbReference type="GO" id="GO:0016887">
    <property type="term" value="F:ATP hydrolysis activity"/>
    <property type="evidence" value="ECO:0007669"/>
    <property type="project" value="InterPro"/>
</dbReference>
<dbReference type="InterPro" id="IPR003439">
    <property type="entry name" value="ABC_transporter-like_ATP-bd"/>
</dbReference>
<dbReference type="CDD" id="cd18593">
    <property type="entry name" value="ABC_6TM_MRP4_D1_like"/>
    <property type="match status" value="1"/>
</dbReference>
<evidence type="ECO:0000256" key="8">
    <source>
        <dbReference type="ARBA" id="ARBA00023136"/>
    </source>
</evidence>
<evidence type="ECO:0000256" key="4">
    <source>
        <dbReference type="ARBA" id="ARBA00022692"/>
    </source>
</evidence>
<keyword evidence="5" id="KW-0547">Nucleotide-binding</keyword>
<feature type="transmembrane region" description="Helical" evidence="9">
    <location>
        <begin position="879"/>
        <end position="911"/>
    </location>
</feature>
<feature type="transmembrane region" description="Helical" evidence="9">
    <location>
        <begin position="798"/>
        <end position="820"/>
    </location>
</feature>
<dbReference type="InterPro" id="IPR036640">
    <property type="entry name" value="ABC1_TM_sf"/>
</dbReference>
<dbReference type="PROSITE" id="PS00211">
    <property type="entry name" value="ABC_TRANSPORTER_1"/>
    <property type="match status" value="2"/>
</dbReference>
<dbReference type="InterPro" id="IPR003593">
    <property type="entry name" value="AAA+_ATPase"/>
</dbReference>
<dbReference type="FunFam" id="1.20.1560.10:FF:000014">
    <property type="entry name" value="Multidrug resistance-associated protein member 4"/>
    <property type="match status" value="1"/>
</dbReference>
<feature type="domain" description="ABC transmembrane type-1" evidence="11">
    <location>
        <begin position="800"/>
        <end position="1036"/>
    </location>
</feature>
<feature type="transmembrane region" description="Helical" evidence="9">
    <location>
        <begin position="970"/>
        <end position="1003"/>
    </location>
</feature>
<dbReference type="PROSITE" id="PS50893">
    <property type="entry name" value="ABC_TRANSPORTER_2"/>
    <property type="match status" value="2"/>
</dbReference>
<keyword evidence="13" id="KW-1185">Reference proteome</keyword>
<dbReference type="PANTHER" id="PTHR24223:SF456">
    <property type="entry name" value="MULTIDRUG RESISTANCE-ASSOCIATED PROTEIN LETHAL(2)03659"/>
    <property type="match status" value="1"/>
</dbReference>
<evidence type="ECO:0000259" key="11">
    <source>
        <dbReference type="PROSITE" id="PS50929"/>
    </source>
</evidence>
<dbReference type="SUPFAM" id="SSF90123">
    <property type="entry name" value="ABC transporter transmembrane region"/>
    <property type="match status" value="2"/>
</dbReference>
<feature type="transmembrane region" description="Helical" evidence="9">
    <location>
        <begin position="229"/>
        <end position="251"/>
    </location>
</feature>
<dbReference type="Pfam" id="PF00005">
    <property type="entry name" value="ABC_tran"/>
    <property type="match status" value="2"/>
</dbReference>
<protein>
    <submittedName>
        <fullName evidence="12">Multidrug resistance-associated protein 4</fullName>
    </submittedName>
</protein>
<dbReference type="InterPro" id="IPR017871">
    <property type="entry name" value="ABC_transporter-like_CS"/>
</dbReference>
<accession>A0A226EQQ9</accession>
<feature type="domain" description="ABC transporter" evidence="10">
    <location>
        <begin position="416"/>
        <end position="637"/>
    </location>
</feature>
<dbReference type="InterPro" id="IPR030240">
    <property type="entry name" value="ABCC4_TMD1"/>
</dbReference>
<dbReference type="GO" id="GO:0016020">
    <property type="term" value="C:membrane"/>
    <property type="evidence" value="ECO:0007669"/>
    <property type="project" value="UniProtKB-SubCell"/>
</dbReference>
<dbReference type="InterPro" id="IPR011527">
    <property type="entry name" value="ABC1_TM_dom"/>
</dbReference>
<reference evidence="12 13" key="1">
    <citation type="submission" date="2015-12" db="EMBL/GenBank/DDBJ databases">
        <title>The genome of Folsomia candida.</title>
        <authorList>
            <person name="Faddeeva A."/>
            <person name="Derks M.F."/>
            <person name="Anvar Y."/>
            <person name="Smit S."/>
            <person name="Van Straalen N."/>
            <person name="Roelofs D."/>
        </authorList>
    </citation>
    <scope>NUCLEOTIDE SEQUENCE [LARGE SCALE GENOMIC DNA]</scope>
    <source>
        <strain evidence="12 13">VU population</strain>
        <tissue evidence="12">Whole body</tissue>
    </source>
</reference>
<dbReference type="EMBL" id="LNIX01000002">
    <property type="protein sequence ID" value="OXA59962.1"/>
    <property type="molecule type" value="Genomic_DNA"/>
</dbReference>
<dbReference type="Gene3D" id="3.40.50.300">
    <property type="entry name" value="P-loop containing nucleotide triphosphate hydrolases"/>
    <property type="match status" value="2"/>
</dbReference>
<dbReference type="OrthoDB" id="6500128at2759"/>
<keyword evidence="4 9" id="KW-0812">Transmembrane</keyword>
<dbReference type="InterPro" id="IPR027417">
    <property type="entry name" value="P-loop_NTPase"/>
</dbReference>
<dbReference type="FunFam" id="1.20.1560.10:FF:000026">
    <property type="entry name" value="Multidrug resistance-associated protein lethal(2)03659"/>
    <property type="match status" value="1"/>
</dbReference>